<dbReference type="STRING" id="537013.CLOSTMETH_01972"/>
<keyword evidence="4" id="KW-1015">Disulfide bond</keyword>
<evidence type="ECO:0000256" key="5">
    <source>
        <dbReference type="ARBA" id="ARBA00023284"/>
    </source>
</evidence>
<sequence>MNITFHGNLIQLKGKPLQIGDKLSDFTLRKNDLSDFTANDLSGVTVFITVPSLDTPVCDLEIKRFHKDLSKLGKVKVYAVSVDLPFAQQRWCGANGVDGIETLSDYAYHNFGEATGTLIQPLELLTRAVIILGSDRSVAYVQYVPEVTNHPDYEAVYQAISSIQ</sequence>
<keyword evidence="8" id="KW-1185">Reference proteome</keyword>
<dbReference type="PANTHER" id="PTHR43110:SF1">
    <property type="entry name" value="THIOL PEROXIDASE"/>
    <property type="match status" value="1"/>
</dbReference>
<evidence type="ECO:0000259" key="6">
    <source>
        <dbReference type="PROSITE" id="PS51352"/>
    </source>
</evidence>
<dbReference type="Proteomes" id="UP000003340">
    <property type="component" value="Unassembled WGS sequence"/>
</dbReference>
<dbReference type="CDD" id="cd03014">
    <property type="entry name" value="PRX_Atyp2cys"/>
    <property type="match status" value="1"/>
</dbReference>
<dbReference type="Gene3D" id="3.40.30.10">
    <property type="entry name" value="Glutaredoxin"/>
    <property type="match status" value="1"/>
</dbReference>
<dbReference type="HOGENOM" id="CLU_042529_12_0_9"/>
<gene>
    <name evidence="7" type="ORF">CLOSTMETH_01972</name>
</gene>
<evidence type="ECO:0000256" key="2">
    <source>
        <dbReference type="ARBA" id="ARBA00022862"/>
    </source>
</evidence>
<feature type="domain" description="Thioredoxin" evidence="6">
    <location>
        <begin position="17"/>
        <end position="164"/>
    </location>
</feature>
<keyword evidence="5" id="KW-0676">Redox-active center</keyword>
<comment type="caution">
    <text evidence="7">The sequence shown here is derived from an EMBL/GenBank/DDBJ whole genome shotgun (WGS) entry which is preliminary data.</text>
</comment>
<dbReference type="AlphaFoldDB" id="C0EDP4"/>
<dbReference type="PANTHER" id="PTHR43110">
    <property type="entry name" value="THIOL PEROXIDASE"/>
    <property type="match status" value="1"/>
</dbReference>
<dbReference type="InterPro" id="IPR013740">
    <property type="entry name" value="Redoxin"/>
</dbReference>
<dbReference type="InterPro" id="IPR036249">
    <property type="entry name" value="Thioredoxin-like_sf"/>
</dbReference>
<protein>
    <submittedName>
        <fullName evidence="7">Redoxin family protein</fullName>
    </submittedName>
</protein>
<dbReference type="SUPFAM" id="SSF52833">
    <property type="entry name" value="Thioredoxin-like"/>
    <property type="match status" value="1"/>
</dbReference>
<keyword evidence="1" id="KW-0575">Peroxidase</keyword>
<dbReference type="Pfam" id="PF08534">
    <property type="entry name" value="Redoxin"/>
    <property type="match status" value="1"/>
</dbReference>
<dbReference type="EMBL" id="ACEC01000065">
    <property type="protein sequence ID" value="EEG30391.1"/>
    <property type="molecule type" value="Genomic_DNA"/>
</dbReference>
<accession>C0EDP4</accession>
<name>C0EDP4_9FIRM</name>
<evidence type="ECO:0000256" key="4">
    <source>
        <dbReference type="ARBA" id="ARBA00023157"/>
    </source>
</evidence>
<evidence type="ECO:0000313" key="8">
    <source>
        <dbReference type="Proteomes" id="UP000003340"/>
    </source>
</evidence>
<evidence type="ECO:0000256" key="3">
    <source>
        <dbReference type="ARBA" id="ARBA00023002"/>
    </source>
</evidence>
<proteinExistence type="predicted"/>
<keyword evidence="3" id="KW-0560">Oxidoreductase</keyword>
<dbReference type="eggNOG" id="COG2077">
    <property type="taxonomic scope" value="Bacteria"/>
</dbReference>
<dbReference type="InterPro" id="IPR018219">
    <property type="entry name" value="Tpx_CS"/>
</dbReference>
<organism evidence="7 8">
    <name type="scientific">[Clostridium] methylpentosum DSM 5476</name>
    <dbReference type="NCBI Taxonomy" id="537013"/>
    <lineage>
        <taxon>Bacteria</taxon>
        <taxon>Bacillati</taxon>
        <taxon>Bacillota</taxon>
        <taxon>Clostridia</taxon>
        <taxon>Eubacteriales</taxon>
        <taxon>Oscillospiraceae</taxon>
        <taxon>Oscillospiraceae incertae sedis</taxon>
    </lineage>
</organism>
<dbReference type="InterPro" id="IPR050455">
    <property type="entry name" value="Tpx_Peroxidase_subfamily"/>
</dbReference>
<dbReference type="GO" id="GO:0008379">
    <property type="term" value="F:thioredoxin peroxidase activity"/>
    <property type="evidence" value="ECO:0007669"/>
    <property type="project" value="InterPro"/>
</dbReference>
<dbReference type="InterPro" id="IPR013766">
    <property type="entry name" value="Thioredoxin_domain"/>
</dbReference>
<dbReference type="InterPro" id="IPR002065">
    <property type="entry name" value="TPX"/>
</dbReference>
<dbReference type="NCBIfam" id="NF001808">
    <property type="entry name" value="PRK00522.1"/>
    <property type="match status" value="1"/>
</dbReference>
<evidence type="ECO:0000313" key="7">
    <source>
        <dbReference type="EMBL" id="EEG30391.1"/>
    </source>
</evidence>
<dbReference type="PROSITE" id="PS01265">
    <property type="entry name" value="TPX"/>
    <property type="match status" value="1"/>
</dbReference>
<dbReference type="PROSITE" id="PS51352">
    <property type="entry name" value="THIOREDOXIN_2"/>
    <property type="match status" value="1"/>
</dbReference>
<reference evidence="7 8" key="2">
    <citation type="submission" date="2009-02" db="EMBL/GenBank/DDBJ databases">
        <title>Draft genome sequence of Clostridium methylpentosum (DSM 5476).</title>
        <authorList>
            <person name="Sudarsanam P."/>
            <person name="Ley R."/>
            <person name="Guruge J."/>
            <person name="Turnbaugh P.J."/>
            <person name="Mahowald M."/>
            <person name="Liep D."/>
            <person name="Gordon J."/>
        </authorList>
    </citation>
    <scope>NUCLEOTIDE SEQUENCE [LARGE SCALE GENOMIC DNA]</scope>
    <source>
        <strain evidence="7 8">DSM 5476</strain>
    </source>
</reference>
<evidence type="ECO:0000256" key="1">
    <source>
        <dbReference type="ARBA" id="ARBA00022559"/>
    </source>
</evidence>
<keyword evidence="2" id="KW-0049">Antioxidant</keyword>
<reference evidence="7 8" key="1">
    <citation type="submission" date="2009-01" db="EMBL/GenBank/DDBJ databases">
        <authorList>
            <person name="Fulton L."/>
            <person name="Clifton S."/>
            <person name="Fulton B."/>
            <person name="Xu J."/>
            <person name="Minx P."/>
            <person name="Pepin K.H."/>
            <person name="Johnson M."/>
            <person name="Bhonagiri V."/>
            <person name="Nash W.E."/>
            <person name="Mardis E.R."/>
            <person name="Wilson R.K."/>
        </authorList>
    </citation>
    <scope>NUCLEOTIDE SEQUENCE [LARGE SCALE GENOMIC DNA]</scope>
    <source>
        <strain evidence="7 8">DSM 5476</strain>
    </source>
</reference>